<evidence type="ECO:0000313" key="4">
    <source>
        <dbReference type="Proteomes" id="UP000440224"/>
    </source>
</evidence>
<feature type="region of interest" description="Disordered" evidence="1">
    <location>
        <begin position="26"/>
        <end position="51"/>
    </location>
</feature>
<sequence length="133" mass="14563">MLRKSGALVVFGLALGLCAPSVFAQEQQQHAGQQQQQHQDKMTPKPLDLGGRSMEELFKEGQEVDVPLASVPGLAQQTLQQWSKGGKLEKIEKHTLKDGRVFYQGHIDKAGQMLEVIVTPEGQTVRAGEETAD</sequence>
<proteinExistence type="predicted"/>
<evidence type="ECO:0000313" key="3">
    <source>
        <dbReference type="EMBL" id="MRG91711.1"/>
    </source>
</evidence>
<feature type="chain" id="PRO_5027000945" description="PepSY domain-containing protein" evidence="2">
    <location>
        <begin position="25"/>
        <end position="133"/>
    </location>
</feature>
<keyword evidence="4" id="KW-1185">Reference proteome</keyword>
<comment type="caution">
    <text evidence="3">The sequence shown here is derived from an EMBL/GenBank/DDBJ whole genome shotgun (WGS) entry which is preliminary data.</text>
</comment>
<dbReference type="EMBL" id="WJIE01000002">
    <property type="protein sequence ID" value="MRG91711.1"/>
    <property type="molecule type" value="Genomic_DNA"/>
</dbReference>
<feature type="compositionally biased region" description="Low complexity" evidence="1">
    <location>
        <begin position="26"/>
        <end position="37"/>
    </location>
</feature>
<reference evidence="3 4" key="1">
    <citation type="submission" date="2019-10" db="EMBL/GenBank/DDBJ databases">
        <title>A soil myxobacterium in the family Polyangiaceae.</title>
        <authorList>
            <person name="Li Y."/>
            <person name="Wang J."/>
        </authorList>
    </citation>
    <scope>NUCLEOTIDE SEQUENCE [LARGE SCALE GENOMIC DNA]</scope>
    <source>
        <strain evidence="3 4">DSM 14734</strain>
    </source>
</reference>
<evidence type="ECO:0000256" key="2">
    <source>
        <dbReference type="SAM" id="SignalP"/>
    </source>
</evidence>
<evidence type="ECO:0000256" key="1">
    <source>
        <dbReference type="SAM" id="MobiDB-lite"/>
    </source>
</evidence>
<feature type="signal peptide" evidence="2">
    <location>
        <begin position="1"/>
        <end position="24"/>
    </location>
</feature>
<gene>
    <name evidence="3" type="ORF">GF068_07195</name>
</gene>
<organism evidence="3 4">
    <name type="scientific">Polyangium spumosum</name>
    <dbReference type="NCBI Taxonomy" id="889282"/>
    <lineage>
        <taxon>Bacteria</taxon>
        <taxon>Pseudomonadati</taxon>
        <taxon>Myxococcota</taxon>
        <taxon>Polyangia</taxon>
        <taxon>Polyangiales</taxon>
        <taxon>Polyangiaceae</taxon>
        <taxon>Polyangium</taxon>
    </lineage>
</organism>
<dbReference type="Proteomes" id="UP000440224">
    <property type="component" value="Unassembled WGS sequence"/>
</dbReference>
<name>A0A6N7PS70_9BACT</name>
<dbReference type="AlphaFoldDB" id="A0A6N7PS70"/>
<keyword evidence="2" id="KW-0732">Signal</keyword>
<accession>A0A6N7PS70</accession>
<evidence type="ECO:0008006" key="5">
    <source>
        <dbReference type="Google" id="ProtNLM"/>
    </source>
</evidence>
<dbReference type="RefSeq" id="WP_153818598.1">
    <property type="nucleotide sequence ID" value="NZ_WJIE01000002.1"/>
</dbReference>
<protein>
    <recommendedName>
        <fullName evidence="5">PepSY domain-containing protein</fullName>
    </recommendedName>
</protein>